<keyword evidence="2" id="KW-1185">Reference proteome</keyword>
<protein>
    <submittedName>
        <fullName evidence="1">Uncharacterized protein</fullName>
    </submittedName>
</protein>
<sequence>MVGATVSNILRAQSARMHRDPEGDTAWALLTEGGSDIEIIYEDFSRVSVERRRVDIAAPRVGLLVISVIPVAPPSTHAVQSLAFTIQSPISIGPSCSSMTQKETQCFLDL</sequence>
<dbReference type="AlphaFoldDB" id="A0A4Z2FZ16"/>
<dbReference type="EMBL" id="SRLO01000809">
    <property type="protein sequence ID" value="TNN46095.1"/>
    <property type="molecule type" value="Genomic_DNA"/>
</dbReference>
<organism evidence="1 2">
    <name type="scientific">Liparis tanakae</name>
    <name type="common">Tanaka's snailfish</name>
    <dbReference type="NCBI Taxonomy" id="230148"/>
    <lineage>
        <taxon>Eukaryota</taxon>
        <taxon>Metazoa</taxon>
        <taxon>Chordata</taxon>
        <taxon>Craniata</taxon>
        <taxon>Vertebrata</taxon>
        <taxon>Euteleostomi</taxon>
        <taxon>Actinopterygii</taxon>
        <taxon>Neopterygii</taxon>
        <taxon>Teleostei</taxon>
        <taxon>Neoteleostei</taxon>
        <taxon>Acanthomorphata</taxon>
        <taxon>Eupercaria</taxon>
        <taxon>Perciformes</taxon>
        <taxon>Cottioidei</taxon>
        <taxon>Cottales</taxon>
        <taxon>Liparidae</taxon>
        <taxon>Liparis</taxon>
    </lineage>
</organism>
<dbReference type="Proteomes" id="UP000314294">
    <property type="component" value="Unassembled WGS sequence"/>
</dbReference>
<gene>
    <name evidence="1" type="ORF">EYF80_043713</name>
</gene>
<name>A0A4Z2FZ16_9TELE</name>
<comment type="caution">
    <text evidence="1">The sequence shown here is derived from an EMBL/GenBank/DDBJ whole genome shotgun (WGS) entry which is preliminary data.</text>
</comment>
<evidence type="ECO:0000313" key="1">
    <source>
        <dbReference type="EMBL" id="TNN46095.1"/>
    </source>
</evidence>
<reference evidence="1 2" key="1">
    <citation type="submission" date="2019-03" db="EMBL/GenBank/DDBJ databases">
        <title>First draft genome of Liparis tanakae, snailfish: a comprehensive survey of snailfish specific genes.</title>
        <authorList>
            <person name="Kim W."/>
            <person name="Song I."/>
            <person name="Jeong J.-H."/>
            <person name="Kim D."/>
            <person name="Kim S."/>
            <person name="Ryu S."/>
            <person name="Song J.Y."/>
            <person name="Lee S.K."/>
        </authorList>
    </citation>
    <scope>NUCLEOTIDE SEQUENCE [LARGE SCALE GENOMIC DNA]</scope>
    <source>
        <tissue evidence="1">Muscle</tissue>
    </source>
</reference>
<evidence type="ECO:0000313" key="2">
    <source>
        <dbReference type="Proteomes" id="UP000314294"/>
    </source>
</evidence>
<accession>A0A4Z2FZ16</accession>
<proteinExistence type="predicted"/>